<comment type="caution">
    <text evidence="1">The sequence shown here is derived from an EMBL/GenBank/DDBJ whole genome shotgun (WGS) entry which is preliminary data.</text>
</comment>
<dbReference type="AlphaFoldDB" id="A0A7V2AW73"/>
<gene>
    <name evidence="1" type="ORF">ENO08_08045</name>
</gene>
<dbReference type="EMBL" id="DSEC01000577">
    <property type="protein sequence ID" value="HER44395.1"/>
    <property type="molecule type" value="Genomic_DNA"/>
</dbReference>
<name>A0A7V2AW73_UNCEI</name>
<accession>A0A7V2AW73</accession>
<organism evidence="1">
    <name type="scientific">Eiseniibacteriota bacterium</name>
    <dbReference type="NCBI Taxonomy" id="2212470"/>
    <lineage>
        <taxon>Bacteria</taxon>
        <taxon>Candidatus Eiseniibacteriota</taxon>
    </lineage>
</organism>
<reference evidence="1" key="1">
    <citation type="journal article" date="2020" name="mSystems">
        <title>Genome- and Community-Level Interaction Insights into Carbon Utilization and Element Cycling Functions of Hydrothermarchaeota in Hydrothermal Sediment.</title>
        <authorList>
            <person name="Zhou Z."/>
            <person name="Liu Y."/>
            <person name="Xu W."/>
            <person name="Pan J."/>
            <person name="Luo Z.H."/>
            <person name="Li M."/>
        </authorList>
    </citation>
    <scope>NUCLEOTIDE SEQUENCE [LARGE SCALE GENOMIC DNA]</scope>
    <source>
        <strain evidence="1">SpSt-1233</strain>
    </source>
</reference>
<protein>
    <submittedName>
        <fullName evidence="1">DUF2867 domain-containing protein</fullName>
    </submittedName>
</protein>
<dbReference type="Proteomes" id="UP000886069">
    <property type="component" value="Unassembled WGS sequence"/>
</dbReference>
<sequence>MRAMTREEQDRVHTRWSDAYPPASELAITLEEVCGRPMYSASSSIETSKSAGALFDSICRIGGREGWFHGNWMWRLRGAFDRVIMGVGTTRGRKSASGLRASDVVDFWRVEDIIPSKRLLLRAEMKMPGKAWLEFHIGDHGDRRELSLTARYLTSTLFGRAYWYFFLPFHRFIFKGLIRQIEERSGG</sequence>
<dbReference type="SUPFAM" id="SSF55961">
    <property type="entry name" value="Bet v1-like"/>
    <property type="match status" value="1"/>
</dbReference>
<evidence type="ECO:0000313" key="1">
    <source>
        <dbReference type="EMBL" id="HER44395.1"/>
    </source>
</evidence>
<proteinExistence type="predicted"/>
<dbReference type="InterPro" id="IPR021295">
    <property type="entry name" value="DUF2867"/>
</dbReference>
<dbReference type="Pfam" id="PF11066">
    <property type="entry name" value="DUF2867"/>
    <property type="match status" value="1"/>
</dbReference>